<reference evidence="2 3" key="1">
    <citation type="submission" date="2018-10" db="EMBL/GenBank/DDBJ databases">
        <title>Genome assembly for a Yunnan-Guizhou Plateau 3E fish, Anabarilius grahami (Regan), and its evolutionary and genetic applications.</title>
        <authorList>
            <person name="Jiang W."/>
        </authorList>
    </citation>
    <scope>NUCLEOTIDE SEQUENCE [LARGE SCALE GENOMIC DNA]</scope>
    <source>
        <strain evidence="2">AG-KIZ</strain>
        <tissue evidence="2">Muscle</tissue>
    </source>
</reference>
<dbReference type="OrthoDB" id="8843611at2759"/>
<keyword evidence="1" id="KW-0175">Coiled coil</keyword>
<gene>
    <name evidence="2" type="ORF">DPX16_23796</name>
</gene>
<proteinExistence type="predicted"/>
<dbReference type="Gene3D" id="3.30.70.1820">
    <property type="entry name" value="L1 transposable element, RRM domain"/>
    <property type="match status" value="1"/>
</dbReference>
<comment type="caution">
    <text evidence="2">The sequence shown here is derived from an EMBL/GenBank/DDBJ whole genome shotgun (WGS) entry which is preliminary data.</text>
</comment>
<protein>
    <submittedName>
        <fullName evidence="2">Uncharacterized protein</fullName>
    </submittedName>
</protein>
<accession>A0A3N0YM99</accession>
<feature type="coiled-coil region" evidence="1">
    <location>
        <begin position="86"/>
        <end position="134"/>
    </location>
</feature>
<evidence type="ECO:0000256" key="1">
    <source>
        <dbReference type="SAM" id="Coils"/>
    </source>
</evidence>
<dbReference type="Proteomes" id="UP000281406">
    <property type="component" value="Unassembled WGS sequence"/>
</dbReference>
<evidence type="ECO:0000313" key="3">
    <source>
        <dbReference type="Proteomes" id="UP000281406"/>
    </source>
</evidence>
<dbReference type="EMBL" id="RJVU01035547">
    <property type="protein sequence ID" value="ROL47372.1"/>
    <property type="molecule type" value="Genomic_DNA"/>
</dbReference>
<sequence>MEKGNGKFEKWRDASHITPTKGSEMKRLKSDEEEISNVVLLQAINALTARFDTQDSKMEVLMDQMRKNSVMIAEISKAVEFNAAEIKDCKRENVEMSKEIAKINKTDTELRNRMVELERYKRRWNLRINGLQEKSDEDPRKEVCGLIAEKAPHLVHKLEDIIDSVHRVGKKEHGKQRQMIV</sequence>
<organism evidence="2 3">
    <name type="scientific">Anabarilius grahami</name>
    <name type="common">Kanglang fish</name>
    <name type="synonym">Barilius grahami</name>
    <dbReference type="NCBI Taxonomy" id="495550"/>
    <lineage>
        <taxon>Eukaryota</taxon>
        <taxon>Metazoa</taxon>
        <taxon>Chordata</taxon>
        <taxon>Craniata</taxon>
        <taxon>Vertebrata</taxon>
        <taxon>Euteleostomi</taxon>
        <taxon>Actinopterygii</taxon>
        <taxon>Neopterygii</taxon>
        <taxon>Teleostei</taxon>
        <taxon>Ostariophysi</taxon>
        <taxon>Cypriniformes</taxon>
        <taxon>Xenocyprididae</taxon>
        <taxon>Xenocypridinae</taxon>
        <taxon>Xenocypridinae incertae sedis</taxon>
        <taxon>Anabarilius</taxon>
    </lineage>
</organism>
<keyword evidence="3" id="KW-1185">Reference proteome</keyword>
<dbReference type="AlphaFoldDB" id="A0A3N0YM99"/>
<name>A0A3N0YM99_ANAGA</name>
<evidence type="ECO:0000313" key="2">
    <source>
        <dbReference type="EMBL" id="ROL47372.1"/>
    </source>
</evidence>